<reference evidence="8 11" key="2">
    <citation type="journal article" date="2024" name="Int. J. Syst. Evol. Microbiol.">
        <title>Lacrimispora brassicae sp. nov. isolated from fermented cabbage, and proposal of Clostridium indicum Gundawar et al. 2019 and Clostridium methoxybenzovorans Mechichi et al. 1999 as heterotypic synonyms of Lacrimispora amygdalina (Parshina et al. 2003) Haas and Blanchard 2020 and Lacrimispora indolis (McClung and McCoy 1957) Haas and Blanchard 2020, respectively.</title>
        <authorList>
            <person name="Kobayashi H."/>
            <person name="Tanizawa Y."/>
            <person name="Sakamoto M."/>
            <person name="Ohkuma M."/>
            <person name="Tohno M."/>
        </authorList>
    </citation>
    <scope>NUCLEOTIDE SEQUENCE [LARGE SCALE GENOMIC DNA]</scope>
    <source>
        <strain evidence="8 11">DSM 12857</strain>
    </source>
</reference>
<dbReference type="AlphaFoldDB" id="A0A3E2NI73"/>
<accession>A0A3E2NI73</accession>
<gene>
    <name evidence="9" type="ORF">DS742_01625</name>
    <name evidence="8" type="ORF">LAD12857_00300</name>
</gene>
<evidence type="ECO:0000313" key="10">
    <source>
        <dbReference type="Proteomes" id="UP000260680"/>
    </source>
</evidence>
<feature type="transmembrane region" description="Helical" evidence="7">
    <location>
        <begin position="140"/>
        <end position="158"/>
    </location>
</feature>
<feature type="transmembrane region" description="Helical" evidence="7">
    <location>
        <begin position="21"/>
        <end position="42"/>
    </location>
</feature>
<organism evidence="9 10">
    <name type="scientific">Lacrimispora amygdalina</name>
    <dbReference type="NCBI Taxonomy" id="253257"/>
    <lineage>
        <taxon>Bacteria</taxon>
        <taxon>Bacillati</taxon>
        <taxon>Bacillota</taxon>
        <taxon>Clostridia</taxon>
        <taxon>Lachnospirales</taxon>
        <taxon>Lachnospiraceae</taxon>
        <taxon>Lacrimispora</taxon>
    </lineage>
</organism>
<dbReference type="InterPro" id="IPR047622">
    <property type="entry name" value="GPR1_FUN34_YAAH"/>
</dbReference>
<evidence type="ECO:0000313" key="11">
    <source>
        <dbReference type="Proteomes" id="UP001419084"/>
    </source>
</evidence>
<dbReference type="RefSeq" id="WP_117415298.1">
    <property type="nucleotide sequence ID" value="NZ_BRPJ01000001.1"/>
</dbReference>
<evidence type="ECO:0008006" key="12">
    <source>
        <dbReference type="Google" id="ProtNLM"/>
    </source>
</evidence>
<dbReference type="GO" id="GO:0015360">
    <property type="term" value="F:acetate:proton symporter activity"/>
    <property type="evidence" value="ECO:0007669"/>
    <property type="project" value="TreeGrafter"/>
</dbReference>
<dbReference type="Proteomes" id="UP001419084">
    <property type="component" value="Unassembled WGS sequence"/>
</dbReference>
<dbReference type="Proteomes" id="UP000260680">
    <property type="component" value="Unassembled WGS sequence"/>
</dbReference>
<dbReference type="NCBIfam" id="NF038013">
    <property type="entry name" value="AceTr_1"/>
    <property type="match status" value="1"/>
</dbReference>
<dbReference type="PANTHER" id="PTHR30178">
    <property type="entry name" value="INNER MEMBRANE PROTEIN YAAH"/>
    <property type="match status" value="1"/>
</dbReference>
<evidence type="ECO:0000313" key="9">
    <source>
        <dbReference type="EMBL" id="RFZ80699.1"/>
    </source>
</evidence>
<dbReference type="Pfam" id="PF01184">
    <property type="entry name" value="Gpr1_Fun34_YaaH"/>
    <property type="match status" value="1"/>
</dbReference>
<dbReference type="GO" id="GO:0005886">
    <property type="term" value="C:plasma membrane"/>
    <property type="evidence" value="ECO:0007669"/>
    <property type="project" value="TreeGrafter"/>
</dbReference>
<dbReference type="PANTHER" id="PTHR30178:SF3">
    <property type="entry name" value="SUCCINATE-ACETATE_PROTON SYMPORTER SATP"/>
    <property type="match status" value="1"/>
</dbReference>
<dbReference type="EMBL" id="BRPJ01000001">
    <property type="protein sequence ID" value="GLB28107.1"/>
    <property type="molecule type" value="Genomic_DNA"/>
</dbReference>
<evidence type="ECO:0000256" key="3">
    <source>
        <dbReference type="ARBA" id="ARBA00022692"/>
    </source>
</evidence>
<feature type="transmembrane region" description="Helical" evidence="7">
    <location>
        <begin position="80"/>
        <end position="102"/>
    </location>
</feature>
<evidence type="ECO:0000256" key="7">
    <source>
        <dbReference type="SAM" id="Phobius"/>
    </source>
</evidence>
<evidence type="ECO:0000256" key="1">
    <source>
        <dbReference type="ARBA" id="ARBA00004141"/>
    </source>
</evidence>
<feature type="transmembrane region" description="Helical" evidence="7">
    <location>
        <begin position="114"/>
        <end position="133"/>
    </location>
</feature>
<evidence type="ECO:0000256" key="4">
    <source>
        <dbReference type="ARBA" id="ARBA00022989"/>
    </source>
</evidence>
<name>A0A3E2NI73_9FIRM</name>
<dbReference type="InterPro" id="IPR000791">
    <property type="entry name" value="Gpr1/Fun34/SatP-like"/>
</dbReference>
<comment type="similarity">
    <text evidence="2">Belongs to the acetate uptake transporter (AceTr) (TC 2.A.96) family.</text>
</comment>
<feature type="transmembrane region" description="Helical" evidence="7">
    <location>
        <begin position="164"/>
        <end position="184"/>
    </location>
</feature>
<feature type="transmembrane region" description="Helical" evidence="7">
    <location>
        <begin position="48"/>
        <end position="68"/>
    </location>
</feature>
<evidence type="ECO:0000256" key="6">
    <source>
        <dbReference type="SAM" id="MobiDB-lite"/>
    </source>
</evidence>
<evidence type="ECO:0000256" key="5">
    <source>
        <dbReference type="ARBA" id="ARBA00023136"/>
    </source>
</evidence>
<dbReference type="OrthoDB" id="9787939at2"/>
<dbReference type="GO" id="GO:0071422">
    <property type="term" value="P:succinate transmembrane transport"/>
    <property type="evidence" value="ECO:0007669"/>
    <property type="project" value="TreeGrafter"/>
</dbReference>
<protein>
    <recommendedName>
        <fullName evidence="12">Acetate uptake transporter</fullName>
    </recommendedName>
</protein>
<feature type="region of interest" description="Disordered" evidence="6">
    <location>
        <begin position="1"/>
        <end position="20"/>
    </location>
</feature>
<evidence type="ECO:0000256" key="2">
    <source>
        <dbReference type="ARBA" id="ARBA00005587"/>
    </source>
</evidence>
<dbReference type="EMBL" id="QOHO01000006">
    <property type="protein sequence ID" value="RFZ80699.1"/>
    <property type="molecule type" value="Genomic_DNA"/>
</dbReference>
<keyword evidence="11" id="KW-1185">Reference proteome</keyword>
<sequence>MSTKTASSIQSTPTAPSTPSAIANPAPLGLLGFGMTTCLLNIHNAGFIPLSIVIVAMGFGLGGAAQIIAGIMEFRKNNTFGATAFTAYGFFWWSLILIWINPFKGIEAADPISMGYYLGLWCVFTLFMFIGTLKHNRASQVVFGSLTVLFFLLSLADFTGKESIHTIAGYVGMFCGASAIYNSMGQVLNQEFKKTVFPL</sequence>
<keyword evidence="4 7" id="KW-1133">Transmembrane helix</keyword>
<dbReference type="InterPro" id="IPR047623">
    <property type="entry name" value="SatP"/>
</dbReference>
<comment type="subcellular location">
    <subcellularLocation>
        <location evidence="1">Membrane</location>
        <topology evidence="1">Multi-pass membrane protein</topology>
    </subcellularLocation>
</comment>
<comment type="caution">
    <text evidence="9">The sequence shown here is derived from an EMBL/GenBank/DDBJ whole genome shotgun (WGS) entry which is preliminary data.</text>
</comment>
<dbReference type="PROSITE" id="PS01114">
    <property type="entry name" value="GPR1_FUN34_YAAH"/>
    <property type="match status" value="1"/>
</dbReference>
<proteinExistence type="inferred from homology"/>
<evidence type="ECO:0000313" key="8">
    <source>
        <dbReference type="EMBL" id="GLB28107.1"/>
    </source>
</evidence>
<keyword evidence="3 7" id="KW-0812">Transmembrane</keyword>
<reference evidence="9 10" key="1">
    <citation type="submission" date="2018-07" db="EMBL/GenBank/DDBJ databases">
        <title>New species, Clostridium PI-S10-A1B.</title>
        <authorList>
            <person name="Krishna G."/>
            <person name="Summeta K."/>
            <person name="Shikha S."/>
            <person name="Prabhu P.B."/>
            <person name="Suresh K."/>
        </authorList>
    </citation>
    <scope>NUCLEOTIDE SEQUENCE [LARGE SCALE GENOMIC DNA]</scope>
    <source>
        <strain evidence="9 10">PI-S10-A1B</strain>
    </source>
</reference>
<keyword evidence="5 7" id="KW-0472">Membrane</keyword>